<dbReference type="AlphaFoldDB" id="A0A6I4P351"/>
<dbReference type="Pfam" id="PF00753">
    <property type="entry name" value="Lactamase_B"/>
    <property type="match status" value="1"/>
</dbReference>
<evidence type="ECO:0000256" key="2">
    <source>
        <dbReference type="ARBA" id="ARBA00022475"/>
    </source>
</evidence>
<feature type="transmembrane region" description="Helical" evidence="6">
    <location>
        <begin position="494"/>
        <end position="514"/>
    </location>
</feature>
<comment type="subcellular location">
    <subcellularLocation>
        <location evidence="1">Cell membrane</location>
        <topology evidence="1">Multi-pass membrane protein</topology>
    </subcellularLocation>
</comment>
<keyword evidence="5 6" id="KW-0472">Membrane</keyword>
<dbReference type="PANTHER" id="PTHR30619">
    <property type="entry name" value="DNA INTERNALIZATION/COMPETENCE PROTEIN COMEC/REC2"/>
    <property type="match status" value="1"/>
</dbReference>
<evidence type="ECO:0000256" key="1">
    <source>
        <dbReference type="ARBA" id="ARBA00004651"/>
    </source>
</evidence>
<feature type="transmembrane region" description="Helical" evidence="6">
    <location>
        <begin position="31"/>
        <end position="50"/>
    </location>
</feature>
<dbReference type="GO" id="GO:0016787">
    <property type="term" value="F:hydrolase activity"/>
    <property type="evidence" value="ECO:0007669"/>
    <property type="project" value="UniProtKB-KW"/>
</dbReference>
<feature type="transmembrane region" description="Helical" evidence="6">
    <location>
        <begin position="534"/>
        <end position="553"/>
    </location>
</feature>
<accession>A0A6I4P351</accession>
<proteinExistence type="predicted"/>
<evidence type="ECO:0000256" key="5">
    <source>
        <dbReference type="ARBA" id="ARBA00023136"/>
    </source>
</evidence>
<dbReference type="EMBL" id="WSTA01000101">
    <property type="protein sequence ID" value="MWC00103.1"/>
    <property type="molecule type" value="Genomic_DNA"/>
</dbReference>
<dbReference type="InterPro" id="IPR052159">
    <property type="entry name" value="Competence_DNA_uptake"/>
</dbReference>
<feature type="transmembrane region" description="Helical" evidence="6">
    <location>
        <begin position="373"/>
        <end position="396"/>
    </location>
</feature>
<gene>
    <name evidence="8" type="ORF">GB864_16275</name>
</gene>
<dbReference type="GO" id="GO:0005886">
    <property type="term" value="C:plasma membrane"/>
    <property type="evidence" value="ECO:0007669"/>
    <property type="project" value="UniProtKB-SubCell"/>
</dbReference>
<feature type="transmembrane region" description="Helical" evidence="6">
    <location>
        <begin position="277"/>
        <end position="299"/>
    </location>
</feature>
<dbReference type="InterPro" id="IPR036866">
    <property type="entry name" value="RibonucZ/Hydroxyglut_hydro"/>
</dbReference>
<dbReference type="RefSeq" id="WP_160426752.1">
    <property type="nucleotide sequence ID" value="NZ_WSTA01000101.1"/>
</dbReference>
<dbReference type="Pfam" id="PF03772">
    <property type="entry name" value="Competence"/>
    <property type="match status" value="1"/>
</dbReference>
<dbReference type="InterPro" id="IPR004477">
    <property type="entry name" value="ComEC_N"/>
</dbReference>
<dbReference type="PANTHER" id="PTHR30619:SF1">
    <property type="entry name" value="RECOMBINATION PROTEIN 2"/>
    <property type="match status" value="1"/>
</dbReference>
<name>A0A6I4P351_9MICO</name>
<organism evidence="8 9">
    <name type="scientific">Agromyces seonyuensis</name>
    <dbReference type="NCBI Taxonomy" id="2662446"/>
    <lineage>
        <taxon>Bacteria</taxon>
        <taxon>Bacillati</taxon>
        <taxon>Actinomycetota</taxon>
        <taxon>Actinomycetes</taxon>
        <taxon>Micrococcales</taxon>
        <taxon>Microbacteriaceae</taxon>
        <taxon>Agromyces</taxon>
    </lineage>
</organism>
<evidence type="ECO:0000259" key="7">
    <source>
        <dbReference type="SMART" id="SM00849"/>
    </source>
</evidence>
<comment type="caution">
    <text evidence="8">The sequence shown here is derived from an EMBL/GenBank/DDBJ whole genome shotgun (WGS) entry which is preliminary data.</text>
</comment>
<dbReference type="Gene3D" id="3.60.15.10">
    <property type="entry name" value="Ribonuclease Z/Hydroxyacylglutathione hydrolase-like"/>
    <property type="match status" value="1"/>
</dbReference>
<evidence type="ECO:0000256" key="6">
    <source>
        <dbReference type="SAM" id="Phobius"/>
    </source>
</evidence>
<feature type="domain" description="Metallo-beta-lactamase" evidence="7">
    <location>
        <begin position="575"/>
        <end position="762"/>
    </location>
</feature>
<keyword evidence="4 6" id="KW-1133">Transmembrane helix</keyword>
<protein>
    <submittedName>
        <fullName evidence="8">MBL fold metallo-hydrolase</fullName>
    </submittedName>
</protein>
<reference evidence="8 9" key="1">
    <citation type="submission" date="2019-12" db="EMBL/GenBank/DDBJ databases">
        <authorList>
            <person name="Kim Y.S."/>
        </authorList>
    </citation>
    <scope>NUCLEOTIDE SEQUENCE [LARGE SCALE GENOMIC DNA]</scope>
    <source>
        <strain evidence="8 9">MMS17-SY077</strain>
    </source>
</reference>
<dbReference type="InterPro" id="IPR001279">
    <property type="entry name" value="Metallo-B-lactamas"/>
</dbReference>
<keyword evidence="3 6" id="KW-0812">Transmembrane</keyword>
<dbReference type="Proteomes" id="UP000438182">
    <property type="component" value="Unassembled WGS sequence"/>
</dbReference>
<evidence type="ECO:0000256" key="3">
    <source>
        <dbReference type="ARBA" id="ARBA00022692"/>
    </source>
</evidence>
<dbReference type="SMART" id="SM00849">
    <property type="entry name" value="Lactamase_B"/>
    <property type="match status" value="1"/>
</dbReference>
<feature type="transmembrane region" description="Helical" evidence="6">
    <location>
        <begin position="435"/>
        <end position="459"/>
    </location>
</feature>
<feature type="transmembrane region" description="Helical" evidence="6">
    <location>
        <begin position="465"/>
        <end position="487"/>
    </location>
</feature>
<feature type="transmembrane region" description="Helical" evidence="6">
    <location>
        <begin position="402"/>
        <end position="423"/>
    </location>
</feature>
<keyword evidence="8" id="KW-0378">Hydrolase</keyword>
<dbReference type="SUPFAM" id="SSF56281">
    <property type="entry name" value="Metallo-hydrolase/oxidoreductase"/>
    <property type="match status" value="1"/>
</dbReference>
<sequence length="821" mass="81874">MNAGRRLLVAGSVVWALAWVAIGMTPGGARSLAIGCWMLAGAALAVALVARRRSNRPHVRPPAGPHRLRWPDALLPMLPAIAVLAAAAALVASSAAAGAAARADTPLAAAAESGARVHVVVEASGAPRAAFSFWGSDEPAGGDEGAEPTSRQRLEARLLAVEGEPTAGVPVVLTAELPADGSVALGARLALEVEAERGEPADEAAYELTGTGTGTVDVARPPAWLDWAAGLRAGFRAAAAGLGGDAGALVPGLAIGDTSLVSDELDTAMKASSLSHLTAVSGANCALVTAGFLVVGIALRLPRGARLVLAATALAAFVVLVTPEASVVRAATMSVVVLVGLGAGRGAGGAAALGLALLVLLAVDPWLARDYGFALSVLATGGLLLLAAPLAARLAAWMPAPLALALAVPLAAQLACQPVLVLLDPAVAGLGVVANLLAAPAAPIGTVVGMLACLLLPFLPGPADWLLQLATLPAGWIAGIAHAVAAIPVNRVPWVPGALGALLLAVGTLAGLVLLLGRPGGSGPPTGGLRARRILAFALVVATLLVPLGALLGGPALTRAGRPGDWQLAQCDIGQGDAVLLRSEGRLLLIDTGPDPVALERCLALLDVDRIDVLVVTHWDADHAGGVAAVAGRVGTALVGPPDGVRSSEPVGLLEAGGALVVPVAAGLGGRLGGLEWRVRWPLDAAGEPGNDASVVLEVAGDGWRGVFLGDLGEEAQRALAADRSFAPVDVVKVAHHGSADQYSALYTALAAPVGLIGVGADNGYGHPTDRLLDVLRDSGTTALRSDLLGTLVLTRTDGGFALWSERSVPAAEAVPVGGAP</sequence>
<dbReference type="NCBIfam" id="TIGR00360">
    <property type="entry name" value="ComEC_N-term"/>
    <property type="match status" value="1"/>
</dbReference>
<evidence type="ECO:0000313" key="8">
    <source>
        <dbReference type="EMBL" id="MWC00103.1"/>
    </source>
</evidence>
<feature type="transmembrane region" description="Helical" evidence="6">
    <location>
        <begin position="335"/>
        <end position="361"/>
    </location>
</feature>
<evidence type="ECO:0000256" key="4">
    <source>
        <dbReference type="ARBA" id="ARBA00022989"/>
    </source>
</evidence>
<keyword evidence="2" id="KW-1003">Cell membrane</keyword>
<evidence type="ECO:0000313" key="9">
    <source>
        <dbReference type="Proteomes" id="UP000438182"/>
    </source>
</evidence>
<feature type="transmembrane region" description="Helical" evidence="6">
    <location>
        <begin position="306"/>
        <end position="323"/>
    </location>
</feature>
<keyword evidence="9" id="KW-1185">Reference proteome</keyword>
<feature type="transmembrane region" description="Helical" evidence="6">
    <location>
        <begin position="7"/>
        <end position="25"/>
    </location>
</feature>